<proteinExistence type="predicted"/>
<dbReference type="RefSeq" id="WP_111926466.1">
    <property type="nucleotide sequence ID" value="NZ_CP028149.1"/>
</dbReference>
<sequence length="170" mass="20437">MYVDECLRLDIDEVLSLNGNKFRFKSSVLKGSILTIKDNGICIDNTFIRIERYKNNFGEKHLFLCPYCLSPRKHIYLVKGNWKCRECGSLRYRTTNTYRRGMEYCDLKINKILDKLKLEHDIKYYTGALPNIKPKGMRWTTYNKLITLLICWQNERESRWLKLVYKYINK</sequence>
<dbReference type="EMBL" id="UAWG01000012">
    <property type="protein sequence ID" value="SQB60023.1"/>
    <property type="molecule type" value="Genomic_DNA"/>
</dbReference>
<organism evidence="1 2">
    <name type="scientific">Clostridium perfringens</name>
    <dbReference type="NCBI Taxonomy" id="1502"/>
    <lineage>
        <taxon>Bacteria</taxon>
        <taxon>Bacillati</taxon>
        <taxon>Bacillota</taxon>
        <taxon>Clostridia</taxon>
        <taxon>Eubacteriales</taxon>
        <taxon>Clostridiaceae</taxon>
        <taxon>Clostridium</taxon>
    </lineage>
</organism>
<dbReference type="Proteomes" id="UP000249986">
    <property type="component" value="Unassembled WGS sequence"/>
</dbReference>
<dbReference type="AlphaFoldDB" id="A0A2X2YAR2"/>
<accession>A0A2X2YAR2</accession>
<evidence type="ECO:0008006" key="3">
    <source>
        <dbReference type="Google" id="ProtNLM"/>
    </source>
</evidence>
<evidence type="ECO:0000313" key="2">
    <source>
        <dbReference type="Proteomes" id="UP000249986"/>
    </source>
</evidence>
<protein>
    <recommendedName>
        <fullName evidence="3">Transposase</fullName>
    </recommendedName>
</protein>
<reference evidence="1 2" key="1">
    <citation type="submission" date="2018-06" db="EMBL/GenBank/DDBJ databases">
        <authorList>
            <consortium name="Pathogen Informatics"/>
            <person name="Doyle S."/>
        </authorList>
    </citation>
    <scope>NUCLEOTIDE SEQUENCE [LARGE SCALE GENOMIC DNA]</scope>
    <source>
        <strain evidence="1 2">NCTC10719</strain>
    </source>
</reference>
<evidence type="ECO:0000313" key="1">
    <source>
        <dbReference type="EMBL" id="SQB60023.1"/>
    </source>
</evidence>
<gene>
    <name evidence="1" type="ORF">NCTC10719_01576</name>
</gene>
<name>A0A2X2YAR2_CLOPF</name>